<sequence length="345" mass="40996">MPQRRIKYFYPPPTSPALRLESSASMEKPNPTEHEWIFRQDAVLCVEDDMMAYAEDVTVRSNNNWKNRQEFEFHIKWKHGGWHIENSMTGSSTFQDQKCVVCGHKNSADYLEKMKLGLHCGHVVCEECTHGLFYKYEQPRANDSHSSLVHCRWEAQGRGSNRDECPACHKKLMKTLLFEMDGQRIETSAPIPVDYMFNCPVYSESLADVVMPFYREHIEPMVEKYVELHELLDLGVDVYYRTEESPEEEHESIAENYRRLWMLHDFFEDKKHLLQFALEGHRKIPEEVYDCNIAFYRLHCHRIRKLYWDIEWEHFKILIIRANKWDPETFGYRLCGSCASLDHTN</sequence>
<keyword evidence="2" id="KW-1185">Reference proteome</keyword>
<accession>A0A9N8HXK7</accession>
<gene>
    <name evidence="1" type="ORF">SEMRO_3168_G344710.1</name>
</gene>
<evidence type="ECO:0008006" key="3">
    <source>
        <dbReference type="Google" id="ProtNLM"/>
    </source>
</evidence>
<reference evidence="1" key="1">
    <citation type="submission" date="2020-06" db="EMBL/GenBank/DDBJ databases">
        <authorList>
            <consortium name="Plant Systems Biology data submission"/>
        </authorList>
    </citation>
    <scope>NUCLEOTIDE SEQUENCE</scope>
    <source>
        <strain evidence="1">D6</strain>
    </source>
</reference>
<dbReference type="Proteomes" id="UP001153069">
    <property type="component" value="Unassembled WGS sequence"/>
</dbReference>
<comment type="caution">
    <text evidence="1">The sequence shown here is derived from an EMBL/GenBank/DDBJ whole genome shotgun (WGS) entry which is preliminary data.</text>
</comment>
<evidence type="ECO:0000313" key="2">
    <source>
        <dbReference type="Proteomes" id="UP001153069"/>
    </source>
</evidence>
<dbReference type="EMBL" id="CAICTM010003166">
    <property type="protein sequence ID" value="CAB9530993.1"/>
    <property type="molecule type" value="Genomic_DNA"/>
</dbReference>
<dbReference type="Gene3D" id="3.30.40.10">
    <property type="entry name" value="Zinc/RING finger domain, C3HC4 (zinc finger)"/>
    <property type="match status" value="1"/>
</dbReference>
<dbReference type="InterPro" id="IPR013083">
    <property type="entry name" value="Znf_RING/FYVE/PHD"/>
</dbReference>
<organism evidence="1 2">
    <name type="scientific">Seminavis robusta</name>
    <dbReference type="NCBI Taxonomy" id="568900"/>
    <lineage>
        <taxon>Eukaryota</taxon>
        <taxon>Sar</taxon>
        <taxon>Stramenopiles</taxon>
        <taxon>Ochrophyta</taxon>
        <taxon>Bacillariophyta</taxon>
        <taxon>Bacillariophyceae</taxon>
        <taxon>Bacillariophycidae</taxon>
        <taxon>Naviculales</taxon>
        <taxon>Naviculaceae</taxon>
        <taxon>Seminavis</taxon>
    </lineage>
</organism>
<protein>
    <recommendedName>
        <fullName evidence="3">RING-type domain-containing protein</fullName>
    </recommendedName>
</protein>
<evidence type="ECO:0000313" key="1">
    <source>
        <dbReference type="EMBL" id="CAB9530993.1"/>
    </source>
</evidence>
<dbReference type="AlphaFoldDB" id="A0A9N8HXK7"/>
<name>A0A9N8HXK7_9STRA</name>
<proteinExistence type="predicted"/>